<keyword evidence="5" id="KW-0408">Iron</keyword>
<comment type="cofactor">
    <cofactor evidence="1">
        <name>[4Fe-4S] cluster</name>
        <dbReference type="ChEBI" id="CHEBI:49883"/>
    </cofactor>
</comment>
<sequence length="95" mass="10765">MKKKGWKELPMAAVLPGEWSTEQFPTGDWRVERPIWDEEKCVQDLMCYLSCPDSAIKIEDGRMVGIDYQFCKGCGLCAYACPPKAKAITMVREGK</sequence>
<evidence type="ECO:0000256" key="1">
    <source>
        <dbReference type="ARBA" id="ARBA00001966"/>
    </source>
</evidence>
<reference evidence="8 9" key="1">
    <citation type="journal article" date="2015" name="Microbiome">
        <title>Genomic resolution of linkages in carbon, nitrogen, and sulfur cycling among widespread estuary sediment bacteria.</title>
        <authorList>
            <person name="Baker B.J."/>
            <person name="Lazar C.S."/>
            <person name="Teske A.P."/>
            <person name="Dick G.J."/>
        </authorList>
    </citation>
    <scope>NUCLEOTIDE SEQUENCE [LARGE SCALE GENOMIC DNA]</scope>
    <source>
        <strain evidence="8">DG_26</strain>
    </source>
</reference>
<evidence type="ECO:0000256" key="6">
    <source>
        <dbReference type="ARBA" id="ARBA00023014"/>
    </source>
</evidence>
<dbReference type="AlphaFoldDB" id="A0A0S7WM71"/>
<dbReference type="PANTHER" id="PTHR43724">
    <property type="entry name" value="PYRUVATE SYNTHASE SUBUNIT PORD"/>
    <property type="match status" value="1"/>
</dbReference>
<organism evidence="8 9">
    <name type="scientific">candidate division TA06 bacterium DG_26</name>
    <dbReference type="NCBI Taxonomy" id="1703771"/>
    <lineage>
        <taxon>Bacteria</taxon>
        <taxon>Bacteria division TA06</taxon>
    </lineage>
</organism>
<feature type="domain" description="4Fe-4S ferredoxin-type" evidence="7">
    <location>
        <begin position="32"/>
        <end position="60"/>
    </location>
</feature>
<dbReference type="EMBL" id="LIZT01000003">
    <property type="protein sequence ID" value="KPJ51280.1"/>
    <property type="molecule type" value="Genomic_DNA"/>
</dbReference>
<protein>
    <recommendedName>
        <fullName evidence="7">4Fe-4S ferredoxin-type domain-containing protein</fullName>
    </recommendedName>
</protein>
<keyword evidence="4" id="KW-0677">Repeat</keyword>
<dbReference type="NCBIfam" id="TIGR02179">
    <property type="entry name" value="PorD_KorD"/>
    <property type="match status" value="1"/>
</dbReference>
<comment type="caution">
    <text evidence="8">The sequence shown here is derived from an EMBL/GenBank/DDBJ whole genome shotgun (WGS) entry which is preliminary data.</text>
</comment>
<dbReference type="InterPro" id="IPR017896">
    <property type="entry name" value="4Fe4S_Fe-S-bd"/>
</dbReference>
<keyword evidence="2" id="KW-0004">4Fe-4S</keyword>
<dbReference type="PROSITE" id="PS51379">
    <property type="entry name" value="4FE4S_FER_2"/>
    <property type="match status" value="2"/>
</dbReference>
<dbReference type="PROSITE" id="PS00198">
    <property type="entry name" value="4FE4S_FER_1"/>
    <property type="match status" value="1"/>
</dbReference>
<evidence type="ECO:0000313" key="9">
    <source>
        <dbReference type="Proteomes" id="UP000051124"/>
    </source>
</evidence>
<dbReference type="GO" id="GO:0051539">
    <property type="term" value="F:4 iron, 4 sulfur cluster binding"/>
    <property type="evidence" value="ECO:0007669"/>
    <property type="project" value="UniProtKB-KW"/>
</dbReference>
<keyword evidence="3" id="KW-0479">Metal-binding</keyword>
<gene>
    <name evidence="8" type="ORF">AMJ40_00280</name>
</gene>
<evidence type="ECO:0000256" key="5">
    <source>
        <dbReference type="ARBA" id="ARBA00023004"/>
    </source>
</evidence>
<name>A0A0S7WM71_UNCT6</name>
<dbReference type="InterPro" id="IPR011898">
    <property type="entry name" value="PorD_KorD"/>
</dbReference>
<dbReference type="GO" id="GO:0016625">
    <property type="term" value="F:oxidoreductase activity, acting on the aldehyde or oxo group of donors, iron-sulfur protein as acceptor"/>
    <property type="evidence" value="ECO:0007669"/>
    <property type="project" value="InterPro"/>
</dbReference>
<dbReference type="Gene3D" id="3.30.70.20">
    <property type="match status" value="1"/>
</dbReference>
<dbReference type="Proteomes" id="UP000051124">
    <property type="component" value="Unassembled WGS sequence"/>
</dbReference>
<evidence type="ECO:0000256" key="4">
    <source>
        <dbReference type="ARBA" id="ARBA00022737"/>
    </source>
</evidence>
<dbReference type="GO" id="GO:0046872">
    <property type="term" value="F:metal ion binding"/>
    <property type="evidence" value="ECO:0007669"/>
    <property type="project" value="UniProtKB-KW"/>
</dbReference>
<dbReference type="SUPFAM" id="SSF54862">
    <property type="entry name" value="4Fe-4S ferredoxins"/>
    <property type="match status" value="1"/>
</dbReference>
<evidence type="ECO:0000259" key="7">
    <source>
        <dbReference type="PROSITE" id="PS51379"/>
    </source>
</evidence>
<dbReference type="InterPro" id="IPR017900">
    <property type="entry name" value="4Fe4S_Fe_S_CS"/>
</dbReference>
<dbReference type="Pfam" id="PF14697">
    <property type="entry name" value="Fer4_21"/>
    <property type="match status" value="1"/>
</dbReference>
<proteinExistence type="predicted"/>
<evidence type="ECO:0000313" key="8">
    <source>
        <dbReference type="EMBL" id="KPJ51280.1"/>
    </source>
</evidence>
<feature type="domain" description="4Fe-4S ferredoxin-type" evidence="7">
    <location>
        <begin position="61"/>
        <end position="93"/>
    </location>
</feature>
<evidence type="ECO:0000256" key="2">
    <source>
        <dbReference type="ARBA" id="ARBA00022485"/>
    </source>
</evidence>
<accession>A0A0S7WM71</accession>
<keyword evidence="6" id="KW-0411">Iron-sulfur</keyword>
<evidence type="ECO:0000256" key="3">
    <source>
        <dbReference type="ARBA" id="ARBA00022723"/>
    </source>
</evidence>
<dbReference type="PANTHER" id="PTHR43724:SF1">
    <property type="entry name" value="PYRUVATE SYNTHASE SUBUNIT PORD"/>
    <property type="match status" value="1"/>
</dbReference>